<proteinExistence type="predicted"/>
<name>A0A7R8X8D3_9CRUS</name>
<protein>
    <submittedName>
        <fullName evidence="1">Uncharacterized protein</fullName>
    </submittedName>
</protein>
<evidence type="ECO:0000313" key="1">
    <source>
        <dbReference type="EMBL" id="CAD7245936.1"/>
    </source>
</evidence>
<sequence>MLMEYRAEKLGAFHMIFYQSKDIYEFSGKQKRANRQLLEIEDMQKKNLFKVFSKNSQQDVEQFQINYPLRTKQNHRETMDANQASETNLGLGWVRAIGQAHRRLYLFLGQDTCMKFGLDKCTKLSVHHGVLTPMGDITYINDEQLRELTAPDTYKYLSVEDQSSMAAKRTKQRLTTEYKHRVRLVLKTELSGKNKISALNRLATRPQLQLWSYRLAINQGTRKLLTMHHTHNQKAAVIRLYLPRCKGGRGLIELKSLYKQTTCEVTRYIERKQGRLISILREQDAIKKSHSIQGDATRFQNALHLNDDYDTMDVKTADQRQSEARWKEKLLHGQHPKIMDKPSINLDISYN</sequence>
<dbReference type="OrthoDB" id="2194416at2759"/>
<keyword evidence="2" id="KW-1185">Reference proteome</keyword>
<dbReference type="PANTHER" id="PTHR35450:SF2">
    <property type="entry name" value="REVERSE TRANSCRIPTASE DOMAIN-CONTAINING PROTEIN"/>
    <property type="match status" value="1"/>
</dbReference>
<dbReference type="EMBL" id="LR900512">
    <property type="protein sequence ID" value="CAD7245936.1"/>
    <property type="molecule type" value="Genomic_DNA"/>
</dbReference>
<dbReference type="EMBL" id="CAJPEV010000995">
    <property type="protein sequence ID" value="CAG0890005.1"/>
    <property type="molecule type" value="Genomic_DNA"/>
</dbReference>
<reference evidence="1" key="1">
    <citation type="submission" date="2020-11" db="EMBL/GenBank/DDBJ databases">
        <authorList>
            <person name="Tran Van P."/>
        </authorList>
    </citation>
    <scope>NUCLEOTIDE SEQUENCE</scope>
</reference>
<dbReference type="PANTHER" id="PTHR35450">
    <property type="entry name" value="REVERSE TRANSCRIPTASE DOMAIN-CONTAINING PROTEIN"/>
    <property type="match status" value="1"/>
</dbReference>
<dbReference type="Proteomes" id="UP000677054">
    <property type="component" value="Unassembled WGS sequence"/>
</dbReference>
<organism evidence="1">
    <name type="scientific">Darwinula stevensoni</name>
    <dbReference type="NCBI Taxonomy" id="69355"/>
    <lineage>
        <taxon>Eukaryota</taxon>
        <taxon>Metazoa</taxon>
        <taxon>Ecdysozoa</taxon>
        <taxon>Arthropoda</taxon>
        <taxon>Crustacea</taxon>
        <taxon>Oligostraca</taxon>
        <taxon>Ostracoda</taxon>
        <taxon>Podocopa</taxon>
        <taxon>Podocopida</taxon>
        <taxon>Darwinulocopina</taxon>
        <taxon>Darwinuloidea</taxon>
        <taxon>Darwinulidae</taxon>
        <taxon>Darwinula</taxon>
    </lineage>
</organism>
<dbReference type="AlphaFoldDB" id="A0A7R8X8D3"/>
<gene>
    <name evidence="1" type="ORF">DSTB1V02_LOCUS5802</name>
</gene>
<accession>A0A7R8X8D3</accession>
<evidence type="ECO:0000313" key="2">
    <source>
        <dbReference type="Proteomes" id="UP000677054"/>
    </source>
</evidence>